<dbReference type="AlphaFoldDB" id="A0A1G9MK65"/>
<dbReference type="EMBL" id="FNFB01000028">
    <property type="protein sequence ID" value="SDL74473.1"/>
    <property type="molecule type" value="Genomic_DNA"/>
</dbReference>
<protein>
    <submittedName>
        <fullName evidence="1">Uncharacterized protein</fullName>
    </submittedName>
</protein>
<accession>A0A1G9MK65</accession>
<gene>
    <name evidence="1" type="ORF">SAMN05421874_12868</name>
</gene>
<dbReference type="OrthoDB" id="9877379at2"/>
<keyword evidence="2" id="KW-1185">Reference proteome</keyword>
<reference evidence="1 2" key="1">
    <citation type="submission" date="2016-10" db="EMBL/GenBank/DDBJ databases">
        <authorList>
            <person name="de Groot N.N."/>
        </authorList>
    </citation>
    <scope>NUCLEOTIDE SEQUENCE [LARGE SCALE GENOMIC DNA]</scope>
    <source>
        <strain evidence="1 2">CGMCC 4.5681</strain>
    </source>
</reference>
<evidence type="ECO:0000313" key="2">
    <source>
        <dbReference type="Proteomes" id="UP000198683"/>
    </source>
</evidence>
<dbReference type="RefSeq" id="WP_090772093.1">
    <property type="nucleotide sequence ID" value="NZ_FNFB01000028.1"/>
</dbReference>
<organism evidence="1 2">
    <name type="scientific">Nonomuraea maritima</name>
    <dbReference type="NCBI Taxonomy" id="683260"/>
    <lineage>
        <taxon>Bacteria</taxon>
        <taxon>Bacillati</taxon>
        <taxon>Actinomycetota</taxon>
        <taxon>Actinomycetes</taxon>
        <taxon>Streptosporangiales</taxon>
        <taxon>Streptosporangiaceae</taxon>
        <taxon>Nonomuraea</taxon>
    </lineage>
</organism>
<dbReference type="Proteomes" id="UP000198683">
    <property type="component" value="Unassembled WGS sequence"/>
</dbReference>
<evidence type="ECO:0000313" key="1">
    <source>
        <dbReference type="EMBL" id="SDL74473.1"/>
    </source>
</evidence>
<proteinExistence type="predicted"/>
<dbReference type="STRING" id="683260.SAMN05421874_12868"/>
<name>A0A1G9MK65_9ACTN</name>
<sequence>MPSTAEQVISRVLRRKATPTAKIIIRELFEAGCVIDEPDTGAPVWLPKGRLGRAAVEKVAQLVNEGLTVDQICTETGRSRRMIDRYIAAACHYKLVERRPQRKARS</sequence>